<keyword evidence="2" id="KW-0732">Signal</keyword>
<sequence>MKKTLAVLVAALSMSGAFAQTAATPAASSAPAAATQEARAAEHQQRVEERIAFLHSTLKITPEQEPQWKTFADQMRSNSQNMSDLFKQRANGETTRNALDDMKQYAQLTQAHAEDMQKLVTAFEPLYNSFSPEQKALADQTFRHHGREAGGKGGPRSKHRGKAHAKPASDAAAAQ</sequence>
<proteinExistence type="predicted"/>
<name>A0ABW0J4A9_9BURK</name>
<gene>
    <name evidence="3" type="ORF">ACFPTO_03485</name>
</gene>
<feature type="chain" id="PRO_5046478275" evidence="2">
    <location>
        <begin position="20"/>
        <end position="175"/>
    </location>
</feature>
<dbReference type="InterPro" id="IPR012899">
    <property type="entry name" value="LTXXQ"/>
</dbReference>
<evidence type="ECO:0000313" key="4">
    <source>
        <dbReference type="Proteomes" id="UP001596103"/>
    </source>
</evidence>
<dbReference type="EMBL" id="JBHSMP010000007">
    <property type="protein sequence ID" value="MFC5427875.1"/>
    <property type="molecule type" value="Genomic_DNA"/>
</dbReference>
<dbReference type="Pfam" id="PF07813">
    <property type="entry name" value="LTXXQ"/>
    <property type="match status" value="1"/>
</dbReference>
<feature type="signal peptide" evidence="2">
    <location>
        <begin position="1"/>
        <end position="19"/>
    </location>
</feature>
<comment type="caution">
    <text evidence="3">The sequence shown here is derived from an EMBL/GenBank/DDBJ whole genome shotgun (WGS) entry which is preliminary data.</text>
</comment>
<feature type="compositionally biased region" description="Basic residues" evidence="1">
    <location>
        <begin position="155"/>
        <end position="165"/>
    </location>
</feature>
<protein>
    <submittedName>
        <fullName evidence="3">Spy/CpxP family protein refolding chaperone</fullName>
    </submittedName>
</protein>
<feature type="compositionally biased region" description="Low complexity" evidence="1">
    <location>
        <begin position="166"/>
        <end position="175"/>
    </location>
</feature>
<reference evidence="4" key="1">
    <citation type="journal article" date="2019" name="Int. J. Syst. Evol. Microbiol.">
        <title>The Global Catalogue of Microorganisms (GCM) 10K type strain sequencing project: providing services to taxonomists for standard genome sequencing and annotation.</title>
        <authorList>
            <consortium name="The Broad Institute Genomics Platform"/>
            <consortium name="The Broad Institute Genome Sequencing Center for Infectious Disease"/>
            <person name="Wu L."/>
            <person name="Ma J."/>
        </authorList>
    </citation>
    <scope>NUCLEOTIDE SEQUENCE [LARGE SCALE GENOMIC DNA]</scope>
    <source>
        <strain evidence="4">CCUG 56042</strain>
    </source>
</reference>
<feature type="region of interest" description="Disordered" evidence="1">
    <location>
        <begin position="134"/>
        <end position="175"/>
    </location>
</feature>
<evidence type="ECO:0000256" key="2">
    <source>
        <dbReference type="SAM" id="SignalP"/>
    </source>
</evidence>
<dbReference type="RefSeq" id="WP_377709487.1">
    <property type="nucleotide sequence ID" value="NZ_JBHSMP010000007.1"/>
</dbReference>
<evidence type="ECO:0000256" key="1">
    <source>
        <dbReference type="SAM" id="MobiDB-lite"/>
    </source>
</evidence>
<dbReference type="Proteomes" id="UP001596103">
    <property type="component" value="Unassembled WGS sequence"/>
</dbReference>
<accession>A0ABW0J4A9</accession>
<organism evidence="3 4">
    <name type="scientific">Paraburkholderia denitrificans</name>
    <dbReference type="NCBI Taxonomy" id="694025"/>
    <lineage>
        <taxon>Bacteria</taxon>
        <taxon>Pseudomonadati</taxon>
        <taxon>Pseudomonadota</taxon>
        <taxon>Betaproteobacteria</taxon>
        <taxon>Burkholderiales</taxon>
        <taxon>Burkholderiaceae</taxon>
        <taxon>Paraburkholderia</taxon>
    </lineage>
</organism>
<keyword evidence="4" id="KW-1185">Reference proteome</keyword>
<evidence type="ECO:0000313" key="3">
    <source>
        <dbReference type="EMBL" id="MFC5427875.1"/>
    </source>
</evidence>